<evidence type="ECO:0000256" key="2">
    <source>
        <dbReference type="ARBA" id="ARBA00022692"/>
    </source>
</evidence>
<feature type="compositionally biased region" description="Polar residues" evidence="5">
    <location>
        <begin position="1"/>
        <end position="18"/>
    </location>
</feature>
<comment type="caution">
    <text evidence="7">The sequence shown here is derived from an EMBL/GenBank/DDBJ whole genome shotgun (WGS) entry which is preliminary data.</text>
</comment>
<comment type="subcellular location">
    <subcellularLocation>
        <location evidence="1">Membrane</location>
        <topology evidence="1">Multi-pass membrane protein</topology>
    </subcellularLocation>
</comment>
<dbReference type="Pfam" id="PF07690">
    <property type="entry name" value="MFS_1"/>
    <property type="match status" value="1"/>
</dbReference>
<keyword evidence="2 6" id="KW-0812">Transmembrane</keyword>
<dbReference type="PANTHER" id="PTHR23507">
    <property type="entry name" value="ZGC:174356"/>
    <property type="match status" value="1"/>
</dbReference>
<feature type="transmembrane region" description="Helical" evidence="6">
    <location>
        <begin position="468"/>
        <end position="491"/>
    </location>
</feature>
<keyword evidence="3 6" id="KW-1133">Transmembrane helix</keyword>
<name>A0AAW0C260_9AGAR</name>
<dbReference type="InterPro" id="IPR036259">
    <property type="entry name" value="MFS_trans_sf"/>
</dbReference>
<feature type="transmembrane region" description="Helical" evidence="6">
    <location>
        <begin position="234"/>
        <end position="257"/>
    </location>
</feature>
<dbReference type="GO" id="GO:0016020">
    <property type="term" value="C:membrane"/>
    <property type="evidence" value="ECO:0007669"/>
    <property type="project" value="UniProtKB-SubCell"/>
</dbReference>
<feature type="transmembrane region" description="Helical" evidence="6">
    <location>
        <begin position="136"/>
        <end position="161"/>
    </location>
</feature>
<dbReference type="Proteomes" id="UP001362999">
    <property type="component" value="Unassembled WGS sequence"/>
</dbReference>
<keyword evidence="4 6" id="KW-0472">Membrane</keyword>
<evidence type="ECO:0000256" key="5">
    <source>
        <dbReference type="SAM" id="MobiDB-lite"/>
    </source>
</evidence>
<protein>
    <submittedName>
        <fullName evidence="7">Major facilitator superfamily domain-containing protein</fullName>
    </submittedName>
</protein>
<dbReference type="PANTHER" id="PTHR23507:SF1">
    <property type="entry name" value="FI18259P1-RELATED"/>
    <property type="match status" value="1"/>
</dbReference>
<feature type="transmembrane region" description="Helical" evidence="6">
    <location>
        <begin position="317"/>
        <end position="336"/>
    </location>
</feature>
<evidence type="ECO:0000256" key="3">
    <source>
        <dbReference type="ARBA" id="ARBA00022989"/>
    </source>
</evidence>
<evidence type="ECO:0000313" key="8">
    <source>
        <dbReference type="Proteomes" id="UP001362999"/>
    </source>
</evidence>
<feature type="transmembrane region" description="Helical" evidence="6">
    <location>
        <begin position="356"/>
        <end position="380"/>
    </location>
</feature>
<feature type="transmembrane region" description="Helical" evidence="6">
    <location>
        <begin position="205"/>
        <end position="228"/>
    </location>
</feature>
<gene>
    <name evidence="7" type="ORF">R3P38DRAFT_2921166</name>
</gene>
<dbReference type="GO" id="GO:0022857">
    <property type="term" value="F:transmembrane transporter activity"/>
    <property type="evidence" value="ECO:0007669"/>
    <property type="project" value="InterPro"/>
</dbReference>
<feature type="transmembrane region" description="Helical" evidence="6">
    <location>
        <begin position="41"/>
        <end position="59"/>
    </location>
</feature>
<feature type="region of interest" description="Disordered" evidence="5">
    <location>
        <begin position="1"/>
        <end position="32"/>
    </location>
</feature>
<dbReference type="AlphaFoldDB" id="A0AAW0C260"/>
<dbReference type="EMBL" id="JAWWNJ010000023">
    <property type="protein sequence ID" value="KAK7033172.1"/>
    <property type="molecule type" value="Genomic_DNA"/>
</dbReference>
<dbReference type="SUPFAM" id="SSF103473">
    <property type="entry name" value="MFS general substrate transporter"/>
    <property type="match status" value="1"/>
</dbReference>
<feature type="transmembrane region" description="Helical" evidence="6">
    <location>
        <begin position="167"/>
        <end position="193"/>
    </location>
</feature>
<keyword evidence="8" id="KW-1185">Reference proteome</keyword>
<evidence type="ECO:0000313" key="7">
    <source>
        <dbReference type="EMBL" id="KAK7033172.1"/>
    </source>
</evidence>
<dbReference type="InterPro" id="IPR011701">
    <property type="entry name" value="MFS"/>
</dbReference>
<evidence type="ECO:0000256" key="4">
    <source>
        <dbReference type="ARBA" id="ARBA00023136"/>
    </source>
</evidence>
<evidence type="ECO:0000256" key="6">
    <source>
        <dbReference type="SAM" id="Phobius"/>
    </source>
</evidence>
<sequence>MSTLPSTPTFPDSASESMPSHELETQTLLERSRTPRGRAANPYWVIPVVLVVSIARGMTLSPRIKVYNEIACRAVGSPTPDDTLLRLVASAGCQSPEVQARASKIQASIITIMSVLSSASTGLWSQWADINGRKILFCVSIIGFIVMEFVFILVSGSINAITRRGEAFILIGPVFEGFCGGLSVFNGVFHAYISDCTPDGSRSRIFSTVQGIVFVGLALGPWIAGIVLSNTSLGAYSLFYISIAIQLVLLAYVVFLLPESIRSRGQQPIQLHVDPVPTGAKETLRGHIQRLANAFVSPIFIFRPRIIDDGISSEKDYSLTLLGSALFLYILSTAVYQLKYLYGQHTYEWNSVQLGYYMSLLWISRAINLLFLLPVIISYFKPKTPTHGPLTPEDIALELRFDKRLARASLSVDALGDLLITIAPTSSQLSFIAASCLSSFTSGGNPALHSLGAVCLHALGHSSETGRLFGAVGVLNAIAHSMAPAIFAATYSLTVGTYPKTVFCLAAGLLLSAVFLLAGIRSKGR</sequence>
<feature type="transmembrane region" description="Helical" evidence="6">
    <location>
        <begin position="497"/>
        <end position="520"/>
    </location>
</feature>
<evidence type="ECO:0000256" key="1">
    <source>
        <dbReference type="ARBA" id="ARBA00004141"/>
    </source>
</evidence>
<dbReference type="Gene3D" id="1.20.1250.20">
    <property type="entry name" value="MFS general substrate transporter like domains"/>
    <property type="match status" value="1"/>
</dbReference>
<proteinExistence type="predicted"/>
<reference evidence="7 8" key="1">
    <citation type="journal article" date="2024" name="J Genomics">
        <title>Draft genome sequencing and assembly of Favolaschia claudopus CIRM-BRFM 2984 isolated from oak limbs.</title>
        <authorList>
            <person name="Navarro D."/>
            <person name="Drula E."/>
            <person name="Chaduli D."/>
            <person name="Cazenave R."/>
            <person name="Ahrendt S."/>
            <person name="Wang J."/>
            <person name="Lipzen A."/>
            <person name="Daum C."/>
            <person name="Barry K."/>
            <person name="Grigoriev I.V."/>
            <person name="Favel A."/>
            <person name="Rosso M.N."/>
            <person name="Martin F."/>
        </authorList>
    </citation>
    <scope>NUCLEOTIDE SEQUENCE [LARGE SCALE GENOMIC DNA]</scope>
    <source>
        <strain evidence="7 8">CIRM-BRFM 2984</strain>
    </source>
</reference>
<organism evidence="7 8">
    <name type="scientific">Favolaschia claudopus</name>
    <dbReference type="NCBI Taxonomy" id="2862362"/>
    <lineage>
        <taxon>Eukaryota</taxon>
        <taxon>Fungi</taxon>
        <taxon>Dikarya</taxon>
        <taxon>Basidiomycota</taxon>
        <taxon>Agaricomycotina</taxon>
        <taxon>Agaricomycetes</taxon>
        <taxon>Agaricomycetidae</taxon>
        <taxon>Agaricales</taxon>
        <taxon>Marasmiineae</taxon>
        <taxon>Mycenaceae</taxon>
        <taxon>Favolaschia</taxon>
    </lineage>
</organism>
<accession>A0AAW0C260</accession>